<feature type="region of interest" description="Disordered" evidence="1">
    <location>
        <begin position="1"/>
        <end position="62"/>
    </location>
</feature>
<organism evidence="2 3">
    <name type="scientific">Trametes versicolor (strain FP-101664)</name>
    <name type="common">White-rot fungus</name>
    <name type="synonym">Coriolus versicolor</name>
    <dbReference type="NCBI Taxonomy" id="717944"/>
    <lineage>
        <taxon>Eukaryota</taxon>
        <taxon>Fungi</taxon>
        <taxon>Dikarya</taxon>
        <taxon>Basidiomycota</taxon>
        <taxon>Agaricomycotina</taxon>
        <taxon>Agaricomycetes</taxon>
        <taxon>Polyporales</taxon>
        <taxon>Polyporaceae</taxon>
        <taxon>Trametes</taxon>
    </lineage>
</organism>
<proteinExistence type="predicted"/>
<dbReference type="RefSeq" id="XP_008045227.1">
    <property type="nucleotide sequence ID" value="XM_008047036.1"/>
</dbReference>
<gene>
    <name evidence="2" type="ORF">TRAVEDRAFT_32293</name>
</gene>
<dbReference type="EMBL" id="JH711798">
    <property type="protein sequence ID" value="EIW51827.1"/>
    <property type="molecule type" value="Genomic_DNA"/>
</dbReference>
<dbReference type="KEGG" id="tvs:TRAVEDRAFT_32293"/>
<keyword evidence="3" id="KW-1185">Reference proteome</keyword>
<accession>R7S829</accession>
<feature type="compositionally biased region" description="Basic and acidic residues" evidence="1">
    <location>
        <begin position="1"/>
        <end position="25"/>
    </location>
</feature>
<feature type="compositionally biased region" description="Basic residues" evidence="1">
    <location>
        <begin position="26"/>
        <end position="36"/>
    </location>
</feature>
<sequence>MPTGRHEGGGREKELHESTEKDLTSGRRRAPPRRAKGLAGILAPGRSFRMPGRTRVAGCSRR</sequence>
<name>R7S829_TRAVS</name>
<dbReference type="GeneID" id="19413679"/>
<dbReference type="AlphaFoldDB" id="R7S829"/>
<protein>
    <submittedName>
        <fullName evidence="2">Uncharacterized protein</fullName>
    </submittedName>
</protein>
<evidence type="ECO:0000313" key="2">
    <source>
        <dbReference type="EMBL" id="EIW51827.1"/>
    </source>
</evidence>
<dbReference type="Proteomes" id="UP000054317">
    <property type="component" value="Unassembled WGS sequence"/>
</dbReference>
<reference evidence="3" key="1">
    <citation type="journal article" date="2012" name="Science">
        <title>The Paleozoic origin of enzymatic lignin decomposition reconstructed from 31 fungal genomes.</title>
        <authorList>
            <person name="Floudas D."/>
            <person name="Binder M."/>
            <person name="Riley R."/>
            <person name="Barry K."/>
            <person name="Blanchette R.A."/>
            <person name="Henrissat B."/>
            <person name="Martinez A.T."/>
            <person name="Otillar R."/>
            <person name="Spatafora J.W."/>
            <person name="Yadav J.S."/>
            <person name="Aerts A."/>
            <person name="Benoit I."/>
            <person name="Boyd A."/>
            <person name="Carlson A."/>
            <person name="Copeland A."/>
            <person name="Coutinho P.M."/>
            <person name="de Vries R.P."/>
            <person name="Ferreira P."/>
            <person name="Findley K."/>
            <person name="Foster B."/>
            <person name="Gaskell J."/>
            <person name="Glotzer D."/>
            <person name="Gorecki P."/>
            <person name="Heitman J."/>
            <person name="Hesse C."/>
            <person name="Hori C."/>
            <person name="Igarashi K."/>
            <person name="Jurgens J.A."/>
            <person name="Kallen N."/>
            <person name="Kersten P."/>
            <person name="Kohler A."/>
            <person name="Kuees U."/>
            <person name="Kumar T.K.A."/>
            <person name="Kuo A."/>
            <person name="LaButti K."/>
            <person name="Larrondo L.F."/>
            <person name="Lindquist E."/>
            <person name="Ling A."/>
            <person name="Lombard V."/>
            <person name="Lucas S."/>
            <person name="Lundell T."/>
            <person name="Martin R."/>
            <person name="McLaughlin D.J."/>
            <person name="Morgenstern I."/>
            <person name="Morin E."/>
            <person name="Murat C."/>
            <person name="Nagy L.G."/>
            <person name="Nolan M."/>
            <person name="Ohm R.A."/>
            <person name="Patyshakuliyeva A."/>
            <person name="Rokas A."/>
            <person name="Ruiz-Duenas F.J."/>
            <person name="Sabat G."/>
            <person name="Salamov A."/>
            <person name="Samejima M."/>
            <person name="Schmutz J."/>
            <person name="Slot J.C."/>
            <person name="St John F."/>
            <person name="Stenlid J."/>
            <person name="Sun H."/>
            <person name="Sun S."/>
            <person name="Syed K."/>
            <person name="Tsang A."/>
            <person name="Wiebenga A."/>
            <person name="Young D."/>
            <person name="Pisabarro A."/>
            <person name="Eastwood D.C."/>
            <person name="Martin F."/>
            <person name="Cullen D."/>
            <person name="Grigoriev I.V."/>
            <person name="Hibbett D.S."/>
        </authorList>
    </citation>
    <scope>NUCLEOTIDE SEQUENCE [LARGE SCALE GENOMIC DNA]</scope>
    <source>
        <strain evidence="3">FP-101664</strain>
    </source>
</reference>
<evidence type="ECO:0000313" key="3">
    <source>
        <dbReference type="Proteomes" id="UP000054317"/>
    </source>
</evidence>
<evidence type="ECO:0000256" key="1">
    <source>
        <dbReference type="SAM" id="MobiDB-lite"/>
    </source>
</evidence>